<proteinExistence type="predicted"/>
<dbReference type="EMBL" id="KN833046">
    <property type="protein sequence ID" value="KIM75491.1"/>
    <property type="molecule type" value="Genomic_DNA"/>
</dbReference>
<evidence type="ECO:0000313" key="3">
    <source>
        <dbReference type="EMBL" id="KIM75491.1"/>
    </source>
</evidence>
<gene>
    <name evidence="3" type="ORF">PILCRDRAFT_827200</name>
</gene>
<dbReference type="InParanoid" id="A0A0C3F6C6"/>
<protein>
    <submittedName>
        <fullName evidence="3">Uncharacterized protein</fullName>
    </submittedName>
</protein>
<name>A0A0C3F6C6_PILCF</name>
<sequence length="131" mass="14993">MTRTTAFMRPDHHLGKRPSIAGSPSSNSWTSRTVSLEIPMGNKLPCTNAGLGLRYTVIYFTNIDVWLSVYSMTTCSFVTRCLSPQYVMLVALLASFLTAWTWQFLHHGFRPIMHCFFPCLHVHALRLLYLH</sequence>
<keyword evidence="4" id="KW-1185">Reference proteome</keyword>
<reference evidence="4" key="2">
    <citation type="submission" date="2015-01" db="EMBL/GenBank/DDBJ databases">
        <title>Evolutionary Origins and Diversification of the Mycorrhizal Mutualists.</title>
        <authorList>
            <consortium name="DOE Joint Genome Institute"/>
            <consortium name="Mycorrhizal Genomics Consortium"/>
            <person name="Kohler A."/>
            <person name="Kuo A."/>
            <person name="Nagy L.G."/>
            <person name="Floudas D."/>
            <person name="Copeland A."/>
            <person name="Barry K.W."/>
            <person name="Cichocki N."/>
            <person name="Veneault-Fourrey C."/>
            <person name="LaButti K."/>
            <person name="Lindquist E.A."/>
            <person name="Lipzen A."/>
            <person name="Lundell T."/>
            <person name="Morin E."/>
            <person name="Murat C."/>
            <person name="Riley R."/>
            <person name="Ohm R."/>
            <person name="Sun H."/>
            <person name="Tunlid A."/>
            <person name="Henrissat B."/>
            <person name="Grigoriev I.V."/>
            <person name="Hibbett D.S."/>
            <person name="Martin F."/>
        </authorList>
    </citation>
    <scope>NUCLEOTIDE SEQUENCE [LARGE SCALE GENOMIC DNA]</scope>
    <source>
        <strain evidence="4">F 1598</strain>
    </source>
</reference>
<evidence type="ECO:0000313" key="4">
    <source>
        <dbReference type="Proteomes" id="UP000054166"/>
    </source>
</evidence>
<accession>A0A0C3F6C6</accession>
<keyword evidence="2" id="KW-0472">Membrane</keyword>
<reference evidence="3 4" key="1">
    <citation type="submission" date="2014-04" db="EMBL/GenBank/DDBJ databases">
        <authorList>
            <consortium name="DOE Joint Genome Institute"/>
            <person name="Kuo A."/>
            <person name="Tarkka M."/>
            <person name="Buscot F."/>
            <person name="Kohler A."/>
            <person name="Nagy L.G."/>
            <person name="Floudas D."/>
            <person name="Copeland A."/>
            <person name="Barry K.W."/>
            <person name="Cichocki N."/>
            <person name="Veneault-Fourrey C."/>
            <person name="LaButti K."/>
            <person name="Lindquist E.A."/>
            <person name="Lipzen A."/>
            <person name="Lundell T."/>
            <person name="Morin E."/>
            <person name="Murat C."/>
            <person name="Sun H."/>
            <person name="Tunlid A."/>
            <person name="Henrissat B."/>
            <person name="Grigoriev I.V."/>
            <person name="Hibbett D.S."/>
            <person name="Martin F."/>
            <person name="Nordberg H.P."/>
            <person name="Cantor M.N."/>
            <person name="Hua S.X."/>
        </authorList>
    </citation>
    <scope>NUCLEOTIDE SEQUENCE [LARGE SCALE GENOMIC DNA]</scope>
    <source>
        <strain evidence="3 4">F 1598</strain>
    </source>
</reference>
<keyword evidence="2" id="KW-1133">Transmembrane helix</keyword>
<organism evidence="3 4">
    <name type="scientific">Piloderma croceum (strain F 1598)</name>
    <dbReference type="NCBI Taxonomy" id="765440"/>
    <lineage>
        <taxon>Eukaryota</taxon>
        <taxon>Fungi</taxon>
        <taxon>Dikarya</taxon>
        <taxon>Basidiomycota</taxon>
        <taxon>Agaricomycotina</taxon>
        <taxon>Agaricomycetes</taxon>
        <taxon>Agaricomycetidae</taxon>
        <taxon>Atheliales</taxon>
        <taxon>Atheliaceae</taxon>
        <taxon>Piloderma</taxon>
    </lineage>
</organism>
<dbReference type="AlphaFoldDB" id="A0A0C3F6C6"/>
<keyword evidence="2" id="KW-0812">Transmembrane</keyword>
<dbReference type="Proteomes" id="UP000054166">
    <property type="component" value="Unassembled WGS sequence"/>
</dbReference>
<feature type="transmembrane region" description="Helical" evidence="2">
    <location>
        <begin position="86"/>
        <end position="105"/>
    </location>
</feature>
<evidence type="ECO:0000256" key="2">
    <source>
        <dbReference type="SAM" id="Phobius"/>
    </source>
</evidence>
<feature type="region of interest" description="Disordered" evidence="1">
    <location>
        <begin position="1"/>
        <end position="28"/>
    </location>
</feature>
<evidence type="ECO:0000256" key="1">
    <source>
        <dbReference type="SAM" id="MobiDB-lite"/>
    </source>
</evidence>
<dbReference type="HOGENOM" id="CLU_1928406_0_0_1"/>